<evidence type="ECO:0000313" key="3">
    <source>
        <dbReference type="EMBL" id="XCD03640.1"/>
    </source>
</evidence>
<keyword evidence="2" id="KW-0812">Transmembrane</keyword>
<feature type="coiled-coil region" evidence="1">
    <location>
        <begin position="114"/>
        <end position="141"/>
    </location>
</feature>
<keyword evidence="1" id="KW-0175">Coiled coil</keyword>
<accession>A0AAU8AV86</accession>
<dbReference type="EMBL" id="PP511379">
    <property type="protein sequence ID" value="XCD03640.1"/>
    <property type="molecule type" value="Genomic_DNA"/>
</dbReference>
<reference evidence="3" key="1">
    <citation type="submission" date="2024-03" db="EMBL/GenBank/DDBJ databases">
        <title>Diverse circular DNA viruses in blood, oral, and fecal samples of captive lemurs.</title>
        <authorList>
            <person name="Paietta E.N."/>
            <person name="Kraberger S."/>
            <person name="Lund M.C."/>
            <person name="Custer J.M."/>
            <person name="Vargas K.M."/>
            <person name="Ehmke E.E."/>
            <person name="Yoder A.D."/>
            <person name="Varsani A."/>
        </authorList>
    </citation>
    <scope>NUCLEOTIDE SEQUENCE</scope>
    <source>
        <strain evidence="3">Duke_21_1</strain>
    </source>
</reference>
<proteinExistence type="predicted"/>
<feature type="transmembrane region" description="Helical" evidence="2">
    <location>
        <begin position="163"/>
        <end position="183"/>
    </location>
</feature>
<keyword evidence="2" id="KW-0472">Membrane</keyword>
<protein>
    <recommendedName>
        <fullName evidence="4">Lipoprotein</fullName>
    </recommendedName>
</protein>
<evidence type="ECO:0000256" key="2">
    <source>
        <dbReference type="SAM" id="Phobius"/>
    </source>
</evidence>
<evidence type="ECO:0008006" key="4">
    <source>
        <dbReference type="Google" id="ProtNLM"/>
    </source>
</evidence>
<keyword evidence="2" id="KW-1133">Transmembrane helix</keyword>
<organism evidence="3">
    <name type="scientific">Dulem virus 40</name>
    <dbReference type="NCBI Taxonomy" id="3145758"/>
    <lineage>
        <taxon>Viruses</taxon>
        <taxon>Duplodnaviria</taxon>
        <taxon>Heunggongvirae</taxon>
        <taxon>Uroviricota</taxon>
        <taxon>Caudoviricetes</taxon>
    </lineage>
</organism>
<sequence length="188" mass="21490">MNRTKMKKEKVIRKAEHGKTVMGLIAAIAIAALLLCGCTSTRYVPVESVRTEYVGENNAELLDVIRSLNERLAIKERQTDSLMHSRNERLVLSDKGDTLRHDTELTVYRASHREKELERIVESQRDSIRELTEQLESVKSDTIRVPYPVEKQLTKWQQVKIDYGGEAIMALAAVVIAAVAWLIKEFRK</sequence>
<evidence type="ECO:0000256" key="1">
    <source>
        <dbReference type="SAM" id="Coils"/>
    </source>
</evidence>
<name>A0AAU8AV86_9CAUD</name>